<keyword evidence="2" id="KW-1185">Reference proteome</keyword>
<reference evidence="1 2" key="1">
    <citation type="submission" date="2020-08" db="EMBL/GenBank/DDBJ databases">
        <title>Genomic Encyclopedia of Type Strains, Phase IV (KMG-IV): sequencing the most valuable type-strain genomes for metagenomic binning, comparative biology and taxonomic classification.</title>
        <authorList>
            <person name="Goeker M."/>
        </authorList>
    </citation>
    <scope>NUCLEOTIDE SEQUENCE [LARGE SCALE GENOMIC DNA]</scope>
    <source>
        <strain evidence="1 2">DSM 2461</strain>
    </source>
</reference>
<comment type="caution">
    <text evidence="1">The sequence shown here is derived from an EMBL/GenBank/DDBJ whole genome shotgun (WGS) entry which is preliminary data.</text>
</comment>
<evidence type="ECO:0000313" key="1">
    <source>
        <dbReference type="EMBL" id="MBB6479114.1"/>
    </source>
</evidence>
<proteinExistence type="predicted"/>
<organism evidence="1 2">
    <name type="scientific">Spirochaeta isovalerica</name>
    <dbReference type="NCBI Taxonomy" id="150"/>
    <lineage>
        <taxon>Bacteria</taxon>
        <taxon>Pseudomonadati</taxon>
        <taxon>Spirochaetota</taxon>
        <taxon>Spirochaetia</taxon>
        <taxon>Spirochaetales</taxon>
        <taxon>Spirochaetaceae</taxon>
        <taxon>Spirochaeta</taxon>
    </lineage>
</organism>
<protein>
    <recommendedName>
        <fullName evidence="3">Lipoprotein</fullName>
    </recommendedName>
</protein>
<dbReference type="Proteomes" id="UP000587760">
    <property type="component" value="Unassembled WGS sequence"/>
</dbReference>
<gene>
    <name evidence="1" type="ORF">HNR50_000747</name>
</gene>
<dbReference type="RefSeq" id="WP_184743934.1">
    <property type="nucleotide sequence ID" value="NZ_JACHGJ010000001.1"/>
</dbReference>
<accession>A0A841R271</accession>
<evidence type="ECO:0000313" key="2">
    <source>
        <dbReference type="Proteomes" id="UP000587760"/>
    </source>
</evidence>
<sequence length="190" mass="21903">MKKIILLTVFLPALFSCKTTEPLPVVPEPQEVVVQEDSVPVAEPAAEEAEVVIPEEQVATENDVMVVSEDLYNRTFDEIENLIDELTKLIRKKNFNGWKNFLSEKYIEKVGSAEYLREVSESPSLKDIVELKSLRDYFQWVVVPSRASARLDEIIFKDETHVTAYMYIDENPTILFQFELIDGEWAVTVW</sequence>
<dbReference type="EMBL" id="JACHGJ010000001">
    <property type="protein sequence ID" value="MBB6479114.1"/>
    <property type="molecule type" value="Genomic_DNA"/>
</dbReference>
<dbReference type="PROSITE" id="PS51257">
    <property type="entry name" value="PROKAR_LIPOPROTEIN"/>
    <property type="match status" value="1"/>
</dbReference>
<evidence type="ECO:0008006" key="3">
    <source>
        <dbReference type="Google" id="ProtNLM"/>
    </source>
</evidence>
<name>A0A841R271_9SPIO</name>
<dbReference type="AlphaFoldDB" id="A0A841R271"/>